<dbReference type="Pfam" id="PF16868">
    <property type="entry name" value="NMT1_3"/>
    <property type="match status" value="1"/>
</dbReference>
<dbReference type="SUPFAM" id="SSF53850">
    <property type="entry name" value="Periplasmic binding protein-like II"/>
    <property type="match status" value="1"/>
</dbReference>
<dbReference type="OrthoDB" id="5582316at2"/>
<proteinExistence type="predicted"/>
<dbReference type="PANTHER" id="PTHR42941:SF1">
    <property type="entry name" value="SLL1037 PROTEIN"/>
    <property type="match status" value="1"/>
</dbReference>
<dbReference type="PROSITE" id="PS51318">
    <property type="entry name" value="TAT"/>
    <property type="match status" value="1"/>
</dbReference>
<protein>
    <submittedName>
        <fullName evidence="1">TAXI family TRAP transporter solute-binding subunit</fullName>
    </submittedName>
</protein>
<accession>A0A5B0ECM6</accession>
<gene>
    <name evidence="1" type="ORF">FQ154_13025</name>
</gene>
<name>A0A5B0ECM6_9MICC</name>
<dbReference type="NCBIfam" id="TIGR02122">
    <property type="entry name" value="TRAP_TAXI"/>
    <property type="match status" value="1"/>
</dbReference>
<evidence type="ECO:0000313" key="2">
    <source>
        <dbReference type="Proteomes" id="UP000323856"/>
    </source>
</evidence>
<dbReference type="Gene3D" id="3.40.190.10">
    <property type="entry name" value="Periplasmic binding protein-like II"/>
    <property type="match status" value="2"/>
</dbReference>
<dbReference type="AlphaFoldDB" id="A0A5B0ECM6"/>
<reference evidence="1 2" key="1">
    <citation type="submission" date="2019-07" db="EMBL/GenBank/DDBJ databases">
        <title>Analysis of the biochemical properties, biological activity and biotechnological potential of siderophores and biosurfactants produced by Antarctic psychrotolerant bacteria.</title>
        <authorList>
            <person name="Styczynski M."/>
            <person name="Krucon T."/>
            <person name="Decewicz P."/>
            <person name="Dziewit L."/>
        </authorList>
    </citation>
    <scope>NUCLEOTIDE SEQUENCE [LARGE SCALE GENOMIC DNA]</scope>
    <source>
        <strain evidence="1 2">ANT_H27</strain>
    </source>
</reference>
<dbReference type="RefSeq" id="WP_149620053.1">
    <property type="nucleotide sequence ID" value="NZ_VOBL01000013.1"/>
</dbReference>
<organism evidence="1 2">
    <name type="scientific">Paeniglutamicibacter gangotriensis</name>
    <dbReference type="NCBI Taxonomy" id="254787"/>
    <lineage>
        <taxon>Bacteria</taxon>
        <taxon>Bacillati</taxon>
        <taxon>Actinomycetota</taxon>
        <taxon>Actinomycetes</taxon>
        <taxon>Micrococcales</taxon>
        <taxon>Micrococcaceae</taxon>
        <taxon>Paeniglutamicibacter</taxon>
    </lineage>
</organism>
<dbReference type="EMBL" id="VOBL01000013">
    <property type="protein sequence ID" value="KAA0975975.1"/>
    <property type="molecule type" value="Genomic_DNA"/>
</dbReference>
<sequence length="337" mass="34614">MNTSTGTRTPFSRRTLLRAGLAAGLTGILAPAMTSCTTGTDRKDIVVAGGEPGGFYLEFATLLADSLQRHRLADTASVLSTGGSLENVGTLLRGEATLAVALADAASLEGGPSSETPSQIAALGKVYENYVHAVVRKDSSITSLADLAGRTVAVGMPGSGTSLITPRLFEVAGLRTRTEGSSKRGSRTTVRDLGLNDGIAALAAGEVDALFWSGGVPTAAIAKAHEETGFALLDLSGLLPGLREKYGAFYDKVLIPAGSYAGIDAVWTVGVANLLLCRMDLDEETAGATVKLLVGHGDELIPHSSVGVQFLSADSLINTADIPLHPAAAATYRALHG</sequence>
<dbReference type="Proteomes" id="UP000323856">
    <property type="component" value="Unassembled WGS sequence"/>
</dbReference>
<dbReference type="InterPro" id="IPR011852">
    <property type="entry name" value="TRAP_TAXI"/>
</dbReference>
<comment type="caution">
    <text evidence="1">The sequence shown here is derived from an EMBL/GenBank/DDBJ whole genome shotgun (WGS) entry which is preliminary data.</text>
</comment>
<dbReference type="PANTHER" id="PTHR42941">
    <property type="entry name" value="SLL1037 PROTEIN"/>
    <property type="match status" value="1"/>
</dbReference>
<evidence type="ECO:0000313" key="1">
    <source>
        <dbReference type="EMBL" id="KAA0975975.1"/>
    </source>
</evidence>
<dbReference type="InterPro" id="IPR006311">
    <property type="entry name" value="TAT_signal"/>
</dbReference>